<proteinExistence type="predicted"/>
<accession>A0A165X0N3</accession>
<dbReference type="STRING" id="1314776.A0A165X0N3"/>
<dbReference type="AlphaFoldDB" id="A0A165X0N3"/>
<name>A0A165X0N3_9AGAM</name>
<dbReference type="PANTHER" id="PTHR46579">
    <property type="entry name" value="F5/8 TYPE C DOMAIN-CONTAINING PROTEIN-RELATED"/>
    <property type="match status" value="1"/>
</dbReference>
<evidence type="ECO:0008006" key="3">
    <source>
        <dbReference type="Google" id="ProtNLM"/>
    </source>
</evidence>
<organism evidence="1 2">
    <name type="scientific">Sistotremastrum suecicum HHB10207 ss-3</name>
    <dbReference type="NCBI Taxonomy" id="1314776"/>
    <lineage>
        <taxon>Eukaryota</taxon>
        <taxon>Fungi</taxon>
        <taxon>Dikarya</taxon>
        <taxon>Basidiomycota</taxon>
        <taxon>Agaricomycotina</taxon>
        <taxon>Agaricomycetes</taxon>
        <taxon>Sistotremastrales</taxon>
        <taxon>Sistotremastraceae</taxon>
        <taxon>Sistotremastrum</taxon>
    </lineage>
</organism>
<dbReference type="PANTHER" id="PTHR46579:SF2">
    <property type="entry name" value="C2H2-TYPE DOMAIN-CONTAINING PROTEIN"/>
    <property type="match status" value="1"/>
</dbReference>
<evidence type="ECO:0000313" key="1">
    <source>
        <dbReference type="EMBL" id="KZT31719.1"/>
    </source>
</evidence>
<sequence>MILIGVIPGPKEPSLTQINHLLAPLVDDLLHYWNPGVWYSETPNFPLGRLIRAALVPLICDLPEARKVAGFSSHSSTNFCSRCGLSKSNINELDLSKWPSRDVRSHRKHAQKWQSAPNPNQQKKLVRKHGVRYSELLRLPYWRPSDFVVIDTMHGILLRALKRHCAEIWKMGAHLTDIPQMDLNAIIDYLLPPGEDSDSDLSDFDFHAGIHRASSTPSEDSDVSNDVTKGGKGILGSQTLAALWTDMAKTSLPSWITRAPSRVGSSKVGKLSADQWRTTCTVHLPITLIRLWAPQAETSLARRLLDNFLDLVYATRIAHSRTMTAQLAEDFSKFFHRYLVGLRDLFPEFPLTPYHHLCLHLPFFFDQFGPTHAWRCFAFERGNYVLQQIQTNGKFGT</sequence>
<dbReference type="EMBL" id="KV428481">
    <property type="protein sequence ID" value="KZT31719.1"/>
    <property type="molecule type" value="Genomic_DNA"/>
</dbReference>
<gene>
    <name evidence="1" type="ORF">SISSUDRAFT_994779</name>
</gene>
<keyword evidence="2" id="KW-1185">Reference proteome</keyword>
<dbReference type="Proteomes" id="UP000076798">
    <property type="component" value="Unassembled WGS sequence"/>
</dbReference>
<evidence type="ECO:0000313" key="2">
    <source>
        <dbReference type="Proteomes" id="UP000076798"/>
    </source>
</evidence>
<dbReference type="OrthoDB" id="3248986at2759"/>
<protein>
    <recommendedName>
        <fullName evidence="3">DUF4218 domain-containing protein</fullName>
    </recommendedName>
</protein>
<reference evidence="1 2" key="1">
    <citation type="journal article" date="2016" name="Mol. Biol. Evol.">
        <title>Comparative Genomics of Early-Diverging Mushroom-Forming Fungi Provides Insights into the Origins of Lignocellulose Decay Capabilities.</title>
        <authorList>
            <person name="Nagy L.G."/>
            <person name="Riley R."/>
            <person name="Tritt A."/>
            <person name="Adam C."/>
            <person name="Daum C."/>
            <person name="Floudas D."/>
            <person name="Sun H."/>
            <person name="Yadav J.S."/>
            <person name="Pangilinan J."/>
            <person name="Larsson K.H."/>
            <person name="Matsuura K."/>
            <person name="Barry K."/>
            <person name="Labutti K."/>
            <person name="Kuo R."/>
            <person name="Ohm R.A."/>
            <person name="Bhattacharya S.S."/>
            <person name="Shirouzu T."/>
            <person name="Yoshinaga Y."/>
            <person name="Martin F.M."/>
            <person name="Grigoriev I.V."/>
            <person name="Hibbett D.S."/>
        </authorList>
    </citation>
    <scope>NUCLEOTIDE SEQUENCE [LARGE SCALE GENOMIC DNA]</scope>
    <source>
        <strain evidence="1 2">HHB10207 ss-3</strain>
    </source>
</reference>